<comment type="caution">
    <text evidence="2">The sequence shown here is derived from an EMBL/GenBank/DDBJ whole genome shotgun (WGS) entry which is preliminary data.</text>
</comment>
<keyword evidence="3" id="KW-1185">Reference proteome</keyword>
<evidence type="ECO:0000313" key="3">
    <source>
        <dbReference type="Proteomes" id="UP001055153"/>
    </source>
</evidence>
<feature type="signal peptide" evidence="1">
    <location>
        <begin position="1"/>
        <end position="32"/>
    </location>
</feature>
<reference evidence="2" key="2">
    <citation type="submission" date="2021-08" db="EMBL/GenBank/DDBJ databases">
        <authorList>
            <person name="Tani A."/>
            <person name="Ola A."/>
            <person name="Ogura Y."/>
            <person name="Katsura K."/>
            <person name="Hayashi T."/>
        </authorList>
    </citation>
    <scope>NUCLEOTIDE SEQUENCE</scope>
    <source>
        <strain evidence="2">DSM 17168</strain>
    </source>
</reference>
<evidence type="ECO:0008006" key="4">
    <source>
        <dbReference type="Google" id="ProtNLM"/>
    </source>
</evidence>
<reference evidence="2" key="1">
    <citation type="journal article" date="2021" name="Front. Microbiol.">
        <title>Comprehensive Comparative Genomics and Phenotyping of Methylobacterium Species.</title>
        <authorList>
            <person name="Alessa O."/>
            <person name="Ogura Y."/>
            <person name="Fujitani Y."/>
            <person name="Takami H."/>
            <person name="Hayashi T."/>
            <person name="Sahin N."/>
            <person name="Tani A."/>
        </authorList>
    </citation>
    <scope>NUCLEOTIDE SEQUENCE</scope>
    <source>
        <strain evidence="2">DSM 17168</strain>
    </source>
</reference>
<evidence type="ECO:0000256" key="1">
    <source>
        <dbReference type="SAM" id="SignalP"/>
    </source>
</evidence>
<protein>
    <recommendedName>
        <fullName evidence="4">Secreted protein</fullName>
    </recommendedName>
</protein>
<organism evidence="2 3">
    <name type="scientific">Methylobacterium isbiliense</name>
    <dbReference type="NCBI Taxonomy" id="315478"/>
    <lineage>
        <taxon>Bacteria</taxon>
        <taxon>Pseudomonadati</taxon>
        <taxon>Pseudomonadota</taxon>
        <taxon>Alphaproteobacteria</taxon>
        <taxon>Hyphomicrobiales</taxon>
        <taxon>Methylobacteriaceae</taxon>
        <taxon>Methylobacterium</taxon>
    </lineage>
</organism>
<evidence type="ECO:0000313" key="2">
    <source>
        <dbReference type="EMBL" id="GJD98708.1"/>
    </source>
</evidence>
<gene>
    <name evidence="2" type="ORF">GMJLKIPL_0619</name>
</gene>
<accession>A0ABQ4S6B8</accession>
<keyword evidence="1" id="KW-0732">Signal</keyword>
<sequence length="89" mass="9449">MRATTAPVRTASVTTALVTAGLILAAGDCATAAEPRRPVAPPPNAPAAAPGGTTCDLFLHCVWNPLYRPPCGWRWRPTPEGPRRVRVCF</sequence>
<proteinExistence type="predicted"/>
<name>A0ABQ4S6B8_9HYPH</name>
<dbReference type="EMBL" id="BPQQ01000005">
    <property type="protein sequence ID" value="GJD98708.1"/>
    <property type="molecule type" value="Genomic_DNA"/>
</dbReference>
<dbReference type="Proteomes" id="UP001055153">
    <property type="component" value="Unassembled WGS sequence"/>
</dbReference>
<feature type="chain" id="PRO_5047008115" description="Secreted protein" evidence="1">
    <location>
        <begin position="33"/>
        <end position="89"/>
    </location>
</feature>